<reference evidence="2" key="1">
    <citation type="submission" date="2020-10" db="EMBL/GenBank/DDBJ databases">
        <title>Chromosome-scale genome assembly of the Allis shad, Alosa alosa.</title>
        <authorList>
            <person name="Margot Z."/>
            <person name="Christophe K."/>
            <person name="Cabau C."/>
            <person name="Louis A."/>
            <person name="Berthelot C."/>
            <person name="Parey E."/>
            <person name="Roest Crollius H."/>
            <person name="Montfort J."/>
            <person name="Robinson-Rechavi M."/>
            <person name="Bucao C."/>
            <person name="Bouchez O."/>
            <person name="Gislard M."/>
            <person name="Lluch J."/>
            <person name="Milhes M."/>
            <person name="Lampietro C."/>
            <person name="Lopez Roques C."/>
            <person name="Donnadieu C."/>
            <person name="Braasch I."/>
            <person name="Desvignes T."/>
            <person name="Postlethwait J."/>
            <person name="Bobe J."/>
            <person name="Guiguen Y."/>
        </authorList>
    </citation>
    <scope>NUCLEOTIDE SEQUENCE</scope>
    <source>
        <strain evidence="2">M-15738</strain>
        <tissue evidence="2">Blood</tissue>
    </source>
</reference>
<evidence type="ECO:0000256" key="1">
    <source>
        <dbReference type="SAM" id="MobiDB-lite"/>
    </source>
</evidence>
<feature type="region of interest" description="Disordered" evidence="1">
    <location>
        <begin position="1"/>
        <end position="21"/>
    </location>
</feature>
<dbReference type="AlphaFoldDB" id="A0AAV6H461"/>
<comment type="caution">
    <text evidence="2">The sequence shown here is derived from an EMBL/GenBank/DDBJ whole genome shotgun (WGS) entry which is preliminary data.</text>
</comment>
<organism evidence="2 3">
    <name type="scientific">Alosa alosa</name>
    <name type="common">allis shad</name>
    <dbReference type="NCBI Taxonomy" id="278164"/>
    <lineage>
        <taxon>Eukaryota</taxon>
        <taxon>Metazoa</taxon>
        <taxon>Chordata</taxon>
        <taxon>Craniata</taxon>
        <taxon>Vertebrata</taxon>
        <taxon>Euteleostomi</taxon>
        <taxon>Actinopterygii</taxon>
        <taxon>Neopterygii</taxon>
        <taxon>Teleostei</taxon>
        <taxon>Clupei</taxon>
        <taxon>Clupeiformes</taxon>
        <taxon>Clupeoidei</taxon>
        <taxon>Clupeidae</taxon>
        <taxon>Alosa</taxon>
    </lineage>
</organism>
<proteinExistence type="predicted"/>
<name>A0AAV6H461_9TELE</name>
<keyword evidence="3" id="KW-1185">Reference proteome</keyword>
<sequence length="139" mass="15819">MDGRRRKYVAPDSKYEIPSRTRRYWKRRKLVEAINMHLSKQGMYNHPLSSESSDLDSDNGSEEGHDGGGITQNLDQESSDNRSEDAHDGDDITSLHTDPESEELPPNLSQTTESSIFSFEDSVDLVEKNFPWKTARTSQ</sequence>
<dbReference type="EMBL" id="JADWDJ010000006">
    <property type="protein sequence ID" value="KAG5280387.1"/>
    <property type="molecule type" value="Genomic_DNA"/>
</dbReference>
<gene>
    <name evidence="2" type="ORF">AALO_G00088540</name>
</gene>
<evidence type="ECO:0000313" key="3">
    <source>
        <dbReference type="Proteomes" id="UP000823561"/>
    </source>
</evidence>
<dbReference type="Proteomes" id="UP000823561">
    <property type="component" value="Chromosome 6"/>
</dbReference>
<evidence type="ECO:0000313" key="2">
    <source>
        <dbReference type="EMBL" id="KAG5280387.1"/>
    </source>
</evidence>
<feature type="region of interest" description="Disordered" evidence="1">
    <location>
        <begin position="38"/>
        <end position="115"/>
    </location>
</feature>
<feature type="compositionally biased region" description="Basic and acidic residues" evidence="1">
    <location>
        <begin position="79"/>
        <end position="90"/>
    </location>
</feature>
<accession>A0AAV6H461</accession>
<protein>
    <submittedName>
        <fullName evidence="2">Uncharacterized protein</fullName>
    </submittedName>
</protein>